<proteinExistence type="predicted"/>
<dbReference type="SUPFAM" id="SSF56112">
    <property type="entry name" value="Protein kinase-like (PK-like)"/>
    <property type="match status" value="1"/>
</dbReference>
<dbReference type="GO" id="GO:0005524">
    <property type="term" value="F:ATP binding"/>
    <property type="evidence" value="ECO:0007669"/>
    <property type="project" value="InterPro"/>
</dbReference>
<gene>
    <name evidence="2" type="ORF">JX265_012290</name>
</gene>
<evidence type="ECO:0000313" key="2">
    <source>
        <dbReference type="EMBL" id="KAI1855102.1"/>
    </source>
</evidence>
<dbReference type="InterPro" id="IPR011009">
    <property type="entry name" value="Kinase-like_dom_sf"/>
</dbReference>
<evidence type="ECO:0000313" key="3">
    <source>
        <dbReference type="Proteomes" id="UP000829685"/>
    </source>
</evidence>
<feature type="domain" description="Protein kinase" evidence="1">
    <location>
        <begin position="185"/>
        <end position="527"/>
    </location>
</feature>
<name>A0A9P9WAZ6_9PEZI</name>
<protein>
    <recommendedName>
        <fullName evidence="1">Protein kinase domain-containing protein</fullName>
    </recommendedName>
</protein>
<accession>A0A9P9WAZ6</accession>
<dbReference type="GO" id="GO:0004672">
    <property type="term" value="F:protein kinase activity"/>
    <property type="evidence" value="ECO:0007669"/>
    <property type="project" value="InterPro"/>
</dbReference>
<reference evidence="2" key="1">
    <citation type="submission" date="2021-03" db="EMBL/GenBank/DDBJ databases">
        <title>Revisited historic fungal species revealed as producer of novel bioactive compounds through whole genome sequencing and comparative genomics.</title>
        <authorList>
            <person name="Vignolle G.A."/>
            <person name="Hochenegger N."/>
            <person name="Mach R.L."/>
            <person name="Mach-Aigner A.R."/>
            <person name="Javad Rahimi M."/>
            <person name="Salim K.A."/>
            <person name="Chan C.M."/>
            <person name="Lim L.B.L."/>
            <person name="Cai F."/>
            <person name="Druzhinina I.S."/>
            <person name="U'Ren J.M."/>
            <person name="Derntl C."/>
        </authorList>
    </citation>
    <scope>NUCLEOTIDE SEQUENCE</scope>
    <source>
        <strain evidence="2">TUCIM 5799</strain>
    </source>
</reference>
<dbReference type="PANTHER" id="PTHR37542:SF3">
    <property type="entry name" value="PRION-INHIBITION AND PROPAGATION HELO DOMAIN-CONTAINING PROTEIN"/>
    <property type="match status" value="1"/>
</dbReference>
<evidence type="ECO:0000259" key="1">
    <source>
        <dbReference type="PROSITE" id="PS50011"/>
    </source>
</evidence>
<comment type="caution">
    <text evidence="2">The sequence shown here is derived from an EMBL/GenBank/DDBJ whole genome shotgun (WGS) entry which is preliminary data.</text>
</comment>
<dbReference type="PANTHER" id="PTHR37542">
    <property type="entry name" value="HELO DOMAIN-CONTAINING PROTEIN-RELATED"/>
    <property type="match status" value="1"/>
</dbReference>
<dbReference type="Gene3D" id="1.10.510.10">
    <property type="entry name" value="Transferase(Phosphotransferase) domain 1"/>
    <property type="match status" value="1"/>
</dbReference>
<sequence length="527" mass="58958">MAAPDPFGTIVNAITLAQLLKTTIITFVEAEKTERSLVAQLHLNASTLDRFVATFRRVEGAGLSRDDQSAVAEACNLLEPEILSMKEACAKIHARDSRFGKYILRAAWVTYRRRQIEALTVQMKQWSDTFGDFIAGLPKHVRDRLETDENRADIYASADHMRALSNLFASLATSAASDEAHRLKRQADEVEIIGTSGSLRSATYKGSRVLVEYKTYRQGESDERITYIADQIGRLVNFLERADPITTGILACAGWTEIPQLDRFGIIFKMPLGYRFFPDSPNRSSGLATLKSIIAEGAPAASDPTKRTYSPKHTLNDRMEVASTIATALFYLHSYNWVHEGVSTSNIIMLADDDGEEVNNSPSNKEYLGRPFLVGFDGARSNDGMTSIGGIEEIGTDENCFTENIYRHPDRQGETAEDRLRYQMCHDQYSLGAVLLEIGIWMPLEKEPSVRRLRQQDFGSARERHLAVRQALIKLAERRLGITFGQRYQDIVLKCLTIKSSASYELSGLLYDVVEPLSSMRSSLSEV</sequence>
<dbReference type="EMBL" id="JAFIMR010000051">
    <property type="protein sequence ID" value="KAI1855102.1"/>
    <property type="molecule type" value="Genomic_DNA"/>
</dbReference>
<dbReference type="AlphaFoldDB" id="A0A9P9WAZ6"/>
<keyword evidence="3" id="KW-1185">Reference proteome</keyword>
<organism evidence="2 3">
    <name type="scientific">Neoarthrinium moseri</name>
    <dbReference type="NCBI Taxonomy" id="1658444"/>
    <lineage>
        <taxon>Eukaryota</taxon>
        <taxon>Fungi</taxon>
        <taxon>Dikarya</taxon>
        <taxon>Ascomycota</taxon>
        <taxon>Pezizomycotina</taxon>
        <taxon>Sordariomycetes</taxon>
        <taxon>Xylariomycetidae</taxon>
        <taxon>Amphisphaeriales</taxon>
        <taxon>Apiosporaceae</taxon>
        <taxon>Neoarthrinium</taxon>
    </lineage>
</organism>
<dbReference type="PROSITE" id="PS50011">
    <property type="entry name" value="PROTEIN_KINASE_DOM"/>
    <property type="match status" value="1"/>
</dbReference>
<dbReference type="Proteomes" id="UP000829685">
    <property type="component" value="Unassembled WGS sequence"/>
</dbReference>
<dbReference type="InterPro" id="IPR000719">
    <property type="entry name" value="Prot_kinase_dom"/>
</dbReference>